<keyword evidence="2 6" id="KW-0812">Transmembrane</keyword>
<organism evidence="8 9">
    <name type="scientific">Actinomyces glycerinitolerans</name>
    <dbReference type="NCBI Taxonomy" id="1892869"/>
    <lineage>
        <taxon>Bacteria</taxon>
        <taxon>Bacillati</taxon>
        <taxon>Actinomycetota</taxon>
        <taxon>Actinomycetes</taxon>
        <taxon>Actinomycetales</taxon>
        <taxon>Actinomycetaceae</taxon>
        <taxon>Actinomyces</taxon>
    </lineage>
</organism>
<feature type="region of interest" description="Disordered" evidence="5">
    <location>
        <begin position="1"/>
        <end position="70"/>
    </location>
</feature>
<accession>A0A1M4S0S0</accession>
<keyword evidence="3 6" id="KW-1133">Transmembrane helix</keyword>
<evidence type="ECO:0000256" key="4">
    <source>
        <dbReference type="ARBA" id="ARBA00023136"/>
    </source>
</evidence>
<evidence type="ECO:0000256" key="5">
    <source>
        <dbReference type="SAM" id="MobiDB-lite"/>
    </source>
</evidence>
<evidence type="ECO:0000313" key="9">
    <source>
        <dbReference type="Proteomes" id="UP000184291"/>
    </source>
</evidence>
<feature type="compositionally biased region" description="Polar residues" evidence="5">
    <location>
        <begin position="24"/>
        <end position="45"/>
    </location>
</feature>
<feature type="transmembrane region" description="Helical" evidence="6">
    <location>
        <begin position="132"/>
        <end position="151"/>
    </location>
</feature>
<dbReference type="EMBL" id="FQTT01000011">
    <property type="protein sequence ID" value="SHE25835.1"/>
    <property type="molecule type" value="Genomic_DNA"/>
</dbReference>
<gene>
    <name evidence="8" type="ORF">ACGLYG10_2071</name>
</gene>
<sequence>MTASPFSAPEPQNNDGSYGANLNDAPTVSYPYSQGNGASNASTAETADPYRQPDAYPGVQDYPGDAYPTGYEQAQQAGYQQQGYQDPNYSQADYQQGYQDPAYQQGYQQPGYQGSAAAYGPPYAMYDQKSKVAAGLLGIFLGSLGVHNFYLGYTGKAVAQLLITLLSFGILAVVSAIWGLVEGIIILTATPGAQPWGVDARGVPLSN</sequence>
<reference evidence="9" key="1">
    <citation type="submission" date="2016-09" db="EMBL/GenBank/DDBJ databases">
        <authorList>
            <person name="Strepis N."/>
        </authorList>
    </citation>
    <scope>NUCLEOTIDE SEQUENCE [LARGE SCALE GENOMIC DNA]</scope>
</reference>
<dbReference type="InterPro" id="IPR007829">
    <property type="entry name" value="TM2"/>
</dbReference>
<feature type="transmembrane region" description="Helical" evidence="6">
    <location>
        <begin position="157"/>
        <end position="181"/>
    </location>
</feature>
<evidence type="ECO:0000256" key="3">
    <source>
        <dbReference type="ARBA" id="ARBA00022989"/>
    </source>
</evidence>
<dbReference type="AlphaFoldDB" id="A0A1M4S0S0"/>
<dbReference type="GO" id="GO:0016020">
    <property type="term" value="C:membrane"/>
    <property type="evidence" value="ECO:0007669"/>
    <property type="project" value="UniProtKB-SubCell"/>
</dbReference>
<dbReference type="RefSeq" id="WP_073331322.1">
    <property type="nucleotide sequence ID" value="NZ_FQTT01000011.1"/>
</dbReference>
<feature type="domain" description="TM2" evidence="7">
    <location>
        <begin position="128"/>
        <end position="176"/>
    </location>
</feature>
<dbReference type="STRING" id="1892869.ACGLYG10_2071"/>
<dbReference type="OrthoDB" id="2004788at2"/>
<dbReference type="Proteomes" id="UP000184291">
    <property type="component" value="Unassembled WGS sequence"/>
</dbReference>
<evidence type="ECO:0000256" key="2">
    <source>
        <dbReference type="ARBA" id="ARBA00022692"/>
    </source>
</evidence>
<dbReference type="Pfam" id="PF05154">
    <property type="entry name" value="TM2"/>
    <property type="match status" value="1"/>
</dbReference>
<feature type="compositionally biased region" description="Polar residues" evidence="5">
    <location>
        <begin position="1"/>
        <end position="16"/>
    </location>
</feature>
<protein>
    <recommendedName>
        <fullName evidence="7">TM2 domain-containing protein</fullName>
    </recommendedName>
</protein>
<evidence type="ECO:0000313" key="8">
    <source>
        <dbReference type="EMBL" id="SHE25835.1"/>
    </source>
</evidence>
<keyword evidence="9" id="KW-1185">Reference proteome</keyword>
<evidence type="ECO:0000256" key="6">
    <source>
        <dbReference type="SAM" id="Phobius"/>
    </source>
</evidence>
<evidence type="ECO:0000259" key="7">
    <source>
        <dbReference type="Pfam" id="PF05154"/>
    </source>
</evidence>
<proteinExistence type="predicted"/>
<evidence type="ECO:0000256" key="1">
    <source>
        <dbReference type="ARBA" id="ARBA00004141"/>
    </source>
</evidence>
<name>A0A1M4S0S0_9ACTO</name>
<keyword evidence="4 6" id="KW-0472">Membrane</keyword>
<comment type="subcellular location">
    <subcellularLocation>
        <location evidence="1">Membrane</location>
        <topology evidence="1">Multi-pass membrane protein</topology>
    </subcellularLocation>
</comment>